<dbReference type="NCBIfam" id="NF033625">
    <property type="entry name" value="HpxZ"/>
    <property type="match status" value="1"/>
</dbReference>
<dbReference type="SUPFAM" id="SSF54427">
    <property type="entry name" value="NTF2-like"/>
    <property type="match status" value="1"/>
</dbReference>
<evidence type="ECO:0008006" key="3">
    <source>
        <dbReference type="Google" id="ProtNLM"/>
    </source>
</evidence>
<dbReference type="Gene3D" id="3.10.450.50">
    <property type="match status" value="1"/>
</dbReference>
<gene>
    <name evidence="1" type="ORF">LMG28138_04728</name>
</gene>
<proteinExistence type="predicted"/>
<protein>
    <recommendedName>
        <fullName evidence="3">Oxalurate catabolism protein HpxZ</fullName>
    </recommendedName>
</protein>
<dbReference type="InterPro" id="IPR032710">
    <property type="entry name" value="NTF2-like_dom_sf"/>
</dbReference>
<dbReference type="Pfam" id="PF11533">
    <property type="entry name" value="AtzH-like"/>
    <property type="match status" value="1"/>
</dbReference>
<accession>A0A6S7CWZ9</accession>
<evidence type="ECO:0000313" key="2">
    <source>
        <dbReference type="Proteomes" id="UP000494115"/>
    </source>
</evidence>
<reference evidence="1 2" key="1">
    <citation type="submission" date="2020-04" db="EMBL/GenBank/DDBJ databases">
        <authorList>
            <person name="De Canck E."/>
        </authorList>
    </citation>
    <scope>NUCLEOTIDE SEQUENCE [LARGE SCALE GENOMIC DNA]</scope>
    <source>
        <strain evidence="1 2">LMG 28138</strain>
    </source>
</reference>
<dbReference type="RefSeq" id="WP_217478499.1">
    <property type="nucleotide sequence ID" value="NZ_CADIKM010000034.1"/>
</dbReference>
<sequence length="148" mass="16386">MSQEMANAERSDRAVNAGDVDLAQVAAEVRAVFDQYEAALVRHDNAVLSNFFWDSPHTIRYGIHEHSHGIGAIHAFRADTAPVHPQRSLRETVVVAFSADSASACTQFLAPDTTLIGRQSQMWIRFPEGWKIVSAHVSNVNPDKLTVY</sequence>
<organism evidence="1 2">
    <name type="scientific">Pararobbsia alpina</name>
    <dbReference type="NCBI Taxonomy" id="621374"/>
    <lineage>
        <taxon>Bacteria</taxon>
        <taxon>Pseudomonadati</taxon>
        <taxon>Pseudomonadota</taxon>
        <taxon>Betaproteobacteria</taxon>
        <taxon>Burkholderiales</taxon>
        <taxon>Burkholderiaceae</taxon>
        <taxon>Pararobbsia</taxon>
    </lineage>
</organism>
<dbReference type="InterPro" id="IPR024507">
    <property type="entry name" value="AtzH-like"/>
</dbReference>
<evidence type="ECO:0000313" key="1">
    <source>
        <dbReference type="EMBL" id="CAB3799793.1"/>
    </source>
</evidence>
<keyword evidence="2" id="KW-1185">Reference proteome</keyword>
<name>A0A6S7CWZ9_9BURK</name>
<dbReference type="Proteomes" id="UP000494115">
    <property type="component" value="Unassembled WGS sequence"/>
</dbReference>
<dbReference type="AlphaFoldDB" id="A0A6S7CWZ9"/>
<dbReference type="EMBL" id="CADIKM010000034">
    <property type="protein sequence ID" value="CAB3799793.1"/>
    <property type="molecule type" value="Genomic_DNA"/>
</dbReference>